<feature type="domain" description="Phage head morphogenesis" evidence="1">
    <location>
        <begin position="100"/>
        <end position="178"/>
    </location>
</feature>
<dbReference type="Proteomes" id="UP000718593">
    <property type="component" value="Unassembled WGS sequence"/>
</dbReference>
<comment type="caution">
    <text evidence="2">The sequence shown here is derived from an EMBL/GenBank/DDBJ whole genome shotgun (WGS) entry which is preliminary data.</text>
</comment>
<name>A0A930BS16_9RHOO</name>
<sequence>MANSIQATFRKPFAEQSEFFRRKLALPSERWDDLQRDQHDAGFIVAGAMKADLVADLKASIQKVIDEGKSIEWFRGEFDRIAQQRGWTGWTGSDTADGTAWRTRVIYNTNLRTSHAAGRDVQMNDPDVARYNPYMMFRHRSTENPRLEHKAWDGLVLRRDDPFVAAHSTPMGFGCKCQWVPVSERRLRKMGKTGPDRTPPTETYEHVNRRTGEVHVLPKGVQYGWDYTPGRHAATTRALASRMSRLETLDNEIARLNVQTLVAADVFARFFVGDILGEFPVAVLRNADRLAIGAESSVVLLSRESLAAHVARHPEIRITDYRKIQRLLDEGQVYRLGDERLVYLTVDGVPYRAALKRTRDGRKNYFLTLFRNAKEKPPVGAVRIR</sequence>
<evidence type="ECO:0000313" key="3">
    <source>
        <dbReference type="Proteomes" id="UP000718593"/>
    </source>
</evidence>
<evidence type="ECO:0000313" key="2">
    <source>
        <dbReference type="EMBL" id="MBF1164752.1"/>
    </source>
</evidence>
<evidence type="ECO:0000259" key="1">
    <source>
        <dbReference type="Pfam" id="PF04233"/>
    </source>
</evidence>
<reference evidence="2" key="1">
    <citation type="submission" date="2020-04" db="EMBL/GenBank/DDBJ databases">
        <title>Deep metagenomics examines the oral microbiome during advanced dental caries in children, revealing novel taxa and co-occurrences with host molecules.</title>
        <authorList>
            <person name="Baker J.L."/>
            <person name="Morton J.T."/>
            <person name="Dinis M."/>
            <person name="Alvarez R."/>
            <person name="Tran N.C."/>
            <person name="Knight R."/>
            <person name="Edlund A."/>
        </authorList>
    </citation>
    <scope>NUCLEOTIDE SEQUENCE</scope>
    <source>
        <strain evidence="2">JCVI_32_bin.24</strain>
    </source>
</reference>
<organism evidence="2 3">
    <name type="scientific">Dechloromonas agitata</name>
    <dbReference type="NCBI Taxonomy" id="73030"/>
    <lineage>
        <taxon>Bacteria</taxon>
        <taxon>Pseudomonadati</taxon>
        <taxon>Pseudomonadota</taxon>
        <taxon>Betaproteobacteria</taxon>
        <taxon>Rhodocyclales</taxon>
        <taxon>Azonexaceae</taxon>
        <taxon>Dechloromonas</taxon>
    </lineage>
</organism>
<protein>
    <recommendedName>
        <fullName evidence="1">Phage head morphogenesis domain-containing protein</fullName>
    </recommendedName>
</protein>
<dbReference type="Pfam" id="PF04233">
    <property type="entry name" value="Phage_Mu_F"/>
    <property type="match status" value="1"/>
</dbReference>
<gene>
    <name evidence="2" type="ORF">HXL68_06905</name>
</gene>
<accession>A0A930BS16</accession>
<dbReference type="EMBL" id="JABZMI010000107">
    <property type="protein sequence ID" value="MBF1164752.1"/>
    <property type="molecule type" value="Genomic_DNA"/>
</dbReference>
<dbReference type="InterPro" id="IPR006528">
    <property type="entry name" value="Phage_head_morphogenesis_dom"/>
</dbReference>
<dbReference type="AlphaFoldDB" id="A0A930BS16"/>
<proteinExistence type="predicted"/>